<dbReference type="GO" id="GO:0006412">
    <property type="term" value="P:translation"/>
    <property type="evidence" value="ECO:0007669"/>
    <property type="project" value="InterPro"/>
</dbReference>
<dbReference type="GO" id="GO:0003735">
    <property type="term" value="F:structural constituent of ribosome"/>
    <property type="evidence" value="ECO:0007669"/>
    <property type="project" value="InterPro"/>
</dbReference>
<keyword evidence="2 4" id="KW-0689">Ribosomal protein</keyword>
<dbReference type="Pfam" id="PF00276">
    <property type="entry name" value="Ribosomal_L23"/>
    <property type="match status" value="1"/>
</dbReference>
<organism evidence="4">
    <name type="scientific">Trepomonas sp. PC1</name>
    <dbReference type="NCBI Taxonomy" id="1076344"/>
    <lineage>
        <taxon>Eukaryota</taxon>
        <taxon>Metamonada</taxon>
        <taxon>Diplomonadida</taxon>
        <taxon>Hexamitidae</taxon>
        <taxon>Hexamitinae</taxon>
        <taxon>Trepomonas</taxon>
    </lineage>
</organism>
<dbReference type="EMBL" id="GDID01000315">
    <property type="protein sequence ID" value="JAP96291.1"/>
    <property type="molecule type" value="Transcribed_RNA"/>
</dbReference>
<reference evidence="4" key="1">
    <citation type="submission" date="2015-07" db="EMBL/GenBank/DDBJ databases">
        <title>Adaptation to a free-living lifestyle via gene acquisitions in the diplomonad Trepomonas sp. PC1.</title>
        <authorList>
            <person name="Xu F."/>
            <person name="Jerlstrom-Hultqvist J."/>
            <person name="Kolisko M."/>
            <person name="Simpson A.G.B."/>
            <person name="Roger A.J."/>
            <person name="Svard S.G."/>
            <person name="Andersson J.O."/>
        </authorList>
    </citation>
    <scope>NUCLEOTIDE SEQUENCE</scope>
    <source>
        <strain evidence="4">PC1</strain>
    </source>
</reference>
<evidence type="ECO:0000256" key="1">
    <source>
        <dbReference type="ARBA" id="ARBA00006700"/>
    </source>
</evidence>
<evidence type="ECO:0000256" key="2">
    <source>
        <dbReference type="ARBA" id="ARBA00022980"/>
    </source>
</evidence>
<dbReference type="GO" id="GO:1990904">
    <property type="term" value="C:ribonucleoprotein complex"/>
    <property type="evidence" value="ECO:0007669"/>
    <property type="project" value="UniProtKB-KW"/>
</dbReference>
<dbReference type="AlphaFoldDB" id="A0A146KLQ0"/>
<comment type="similarity">
    <text evidence="1">Belongs to the universal ribosomal protein uL23 family.</text>
</comment>
<name>A0A146KLQ0_9EUKA</name>
<accession>A0A146KLQ0</accession>
<keyword evidence="3" id="KW-0687">Ribonucleoprotein</keyword>
<sequence length="143" mass="15912">MAPHVTKAVRKAKALTSGAIRRQFKVRTGGCRFVNPATKNQPKQPAYPRVAIPDEEFDSSLNILRYPVRSEAINKLIENENTVVFIVRRQASKPEIAKAFNKVFQVKPTKVNTLITPLGDKKAFIKLPADVRAEDIAAGFTPK</sequence>
<dbReference type="GO" id="GO:0005840">
    <property type="term" value="C:ribosome"/>
    <property type="evidence" value="ECO:0007669"/>
    <property type="project" value="UniProtKB-KW"/>
</dbReference>
<evidence type="ECO:0000313" key="4">
    <source>
        <dbReference type="EMBL" id="JAP96291.1"/>
    </source>
</evidence>
<dbReference type="HAMAP" id="MF_01369_A">
    <property type="entry name" value="Ribosomal_uL23_A"/>
    <property type="match status" value="1"/>
</dbReference>
<dbReference type="InterPro" id="IPR012677">
    <property type="entry name" value="Nucleotide-bd_a/b_plait_sf"/>
</dbReference>
<dbReference type="SUPFAM" id="SSF54189">
    <property type="entry name" value="Ribosomal proteins S24e, L23 and L15e"/>
    <property type="match status" value="1"/>
</dbReference>
<proteinExistence type="inferred from homology"/>
<dbReference type="Gene3D" id="3.30.70.330">
    <property type="match status" value="1"/>
</dbReference>
<evidence type="ECO:0000256" key="3">
    <source>
        <dbReference type="ARBA" id="ARBA00023274"/>
    </source>
</evidence>
<dbReference type="PANTHER" id="PTHR11620">
    <property type="entry name" value="60S RIBOSOMAL PROTEIN L23A"/>
    <property type="match status" value="1"/>
</dbReference>
<protein>
    <submittedName>
        <fullName evidence="4">Ribosomal protein L23A</fullName>
    </submittedName>
</protein>
<dbReference type="InterPro" id="IPR012678">
    <property type="entry name" value="Ribosomal_uL23/eL15/eS24_sf"/>
</dbReference>
<dbReference type="InterPro" id="IPR013025">
    <property type="entry name" value="Ribosomal_uL23-like"/>
</dbReference>
<gene>
    <name evidence="4" type="ORF">TPC1_10425</name>
</gene>